<organism evidence="7 8">
    <name type="scientific">Sphingobium indicum (strain DSM 16412 / CCM 7286 / MTCC 6364 / B90A)</name>
    <dbReference type="NCBI Taxonomy" id="861109"/>
    <lineage>
        <taxon>Bacteria</taxon>
        <taxon>Pseudomonadati</taxon>
        <taxon>Pseudomonadota</taxon>
        <taxon>Alphaproteobacteria</taxon>
        <taxon>Sphingomonadales</taxon>
        <taxon>Sphingomonadaceae</taxon>
        <taxon>Sphingobium</taxon>
    </lineage>
</organism>
<dbReference type="KEGG" id="sinb:SIDU_08240"/>
<dbReference type="PROSITE" id="PS00149">
    <property type="entry name" value="SULFATASE_2"/>
    <property type="match status" value="1"/>
</dbReference>
<evidence type="ECO:0000256" key="5">
    <source>
        <dbReference type="SAM" id="SignalP"/>
    </source>
</evidence>
<keyword evidence="5" id="KW-0732">Signal</keyword>
<dbReference type="AlphaFoldDB" id="A0A1L5BNV7"/>
<dbReference type="InterPro" id="IPR024607">
    <property type="entry name" value="Sulfatase_CS"/>
</dbReference>
<dbReference type="Gene3D" id="3.40.720.10">
    <property type="entry name" value="Alkaline Phosphatase, subunit A"/>
    <property type="match status" value="1"/>
</dbReference>
<dbReference type="PANTHER" id="PTHR42693">
    <property type="entry name" value="ARYLSULFATASE FAMILY MEMBER"/>
    <property type="match status" value="1"/>
</dbReference>
<keyword evidence="4" id="KW-0106">Calcium</keyword>
<keyword evidence="2" id="KW-0479">Metal-binding</keyword>
<evidence type="ECO:0000313" key="8">
    <source>
        <dbReference type="Proteomes" id="UP000004550"/>
    </source>
</evidence>
<proteinExistence type="inferred from homology"/>
<dbReference type="SUPFAM" id="SSF53649">
    <property type="entry name" value="Alkaline phosphatase-like"/>
    <property type="match status" value="1"/>
</dbReference>
<dbReference type="GO" id="GO:0046872">
    <property type="term" value="F:metal ion binding"/>
    <property type="evidence" value="ECO:0007669"/>
    <property type="project" value="UniProtKB-KW"/>
</dbReference>
<evidence type="ECO:0000256" key="3">
    <source>
        <dbReference type="ARBA" id="ARBA00022801"/>
    </source>
</evidence>
<protein>
    <submittedName>
        <fullName evidence="7">Arylsulfatase</fullName>
    </submittedName>
</protein>
<feature type="chain" id="PRO_5009860112" evidence="5">
    <location>
        <begin position="29"/>
        <end position="468"/>
    </location>
</feature>
<comment type="similarity">
    <text evidence="1">Belongs to the sulfatase family.</text>
</comment>
<gene>
    <name evidence="7" type="ORF">SIDU_08240</name>
</gene>
<reference evidence="7 8" key="1">
    <citation type="journal article" date="2012" name="J. Bacteriol.">
        <title>Genome sequence of Sphingobium indicum B90A, a hexachlorocyclohexane-degrading bacterium.</title>
        <authorList>
            <person name="Anand S."/>
            <person name="Sangwan N."/>
            <person name="Lata P."/>
            <person name="Kaur J."/>
            <person name="Dua A."/>
            <person name="Singh A.K."/>
            <person name="Verma M."/>
            <person name="Kaur J."/>
            <person name="Khurana J.P."/>
            <person name="Khurana P."/>
            <person name="Mathur S."/>
            <person name="Lal R."/>
        </authorList>
    </citation>
    <scope>NUCLEOTIDE SEQUENCE [LARGE SCALE GENOMIC DNA]</scope>
    <source>
        <strain evidence="8">DSM 16412 / CCM 7286 / MTCC 6364 / B90A</strain>
    </source>
</reference>
<name>A0A1L5BNV7_SPHIB</name>
<dbReference type="Proteomes" id="UP000004550">
    <property type="component" value="Chromosome"/>
</dbReference>
<feature type="domain" description="Sulfatase N-terminal" evidence="6">
    <location>
        <begin position="38"/>
        <end position="354"/>
    </location>
</feature>
<evidence type="ECO:0000256" key="4">
    <source>
        <dbReference type="ARBA" id="ARBA00022837"/>
    </source>
</evidence>
<dbReference type="InterPro" id="IPR050738">
    <property type="entry name" value="Sulfatase"/>
</dbReference>
<dbReference type="Gene3D" id="3.30.1120.10">
    <property type="match status" value="1"/>
</dbReference>
<dbReference type="RefSeq" id="WP_007684807.1">
    <property type="nucleotide sequence ID" value="NZ_CP013070.1"/>
</dbReference>
<sequence>MKTCMTGAMTRRTALAALGSAVAAPAVARGGRSGARRPNILYIMADDMGHADLGCYGSRDIRTPAIDAIAARGVKFGNAYANSCVCSPTRIALLTGRYQGRFRIGLEEPIAFNGDELSLPRGTRTLPGLLRDLGYATSLVGKWHVGELPASSPLDHGYDYFFGIASGGTDYFAHATTINGHEMGKLFENRTEIQRPGYLTDLLGAKAIDRMRLAARQDRPFFISLHFTAPHWPWQGPGDAAQGSAAADPRQMDGGNVRAYAAMMEGMDANVGRVLAELAALGLQEDTIVIFTSDNGGERFSDSWPLTGMKGELLEGGIRVPLIVSWPAHLPKGRDSAQVTMSMDALPTLLSAAGGDPGRVEGLDGIDLMPFLRDVDSRTDRTLFWRHRAGDQIAVRSGQWKYLRSYGRDYLFDLSQDERERADRKAAMPGKVAELKAAHAGWLAQMLPYPEHSYSEDMLGKFADRPRE</sequence>
<keyword evidence="3" id="KW-0378">Hydrolase</keyword>
<evidence type="ECO:0000259" key="6">
    <source>
        <dbReference type="Pfam" id="PF00884"/>
    </source>
</evidence>
<evidence type="ECO:0000313" key="7">
    <source>
        <dbReference type="EMBL" id="APL94488.1"/>
    </source>
</evidence>
<feature type="signal peptide" evidence="5">
    <location>
        <begin position="1"/>
        <end position="28"/>
    </location>
</feature>
<dbReference type="InterPro" id="IPR000917">
    <property type="entry name" value="Sulfatase_N"/>
</dbReference>
<dbReference type="GO" id="GO:0004065">
    <property type="term" value="F:arylsulfatase activity"/>
    <property type="evidence" value="ECO:0007669"/>
    <property type="project" value="TreeGrafter"/>
</dbReference>
<dbReference type="EMBL" id="CP013070">
    <property type="protein sequence ID" value="APL94488.1"/>
    <property type="molecule type" value="Genomic_DNA"/>
</dbReference>
<dbReference type="InterPro" id="IPR017850">
    <property type="entry name" value="Alkaline_phosphatase_core_sf"/>
</dbReference>
<dbReference type="PANTHER" id="PTHR42693:SF53">
    <property type="entry name" value="ENDO-4-O-SULFATASE"/>
    <property type="match status" value="1"/>
</dbReference>
<evidence type="ECO:0000256" key="2">
    <source>
        <dbReference type="ARBA" id="ARBA00022723"/>
    </source>
</evidence>
<dbReference type="Pfam" id="PF00884">
    <property type="entry name" value="Sulfatase"/>
    <property type="match status" value="1"/>
</dbReference>
<evidence type="ECO:0000256" key="1">
    <source>
        <dbReference type="ARBA" id="ARBA00008779"/>
    </source>
</evidence>
<accession>A0A1L5BNV7</accession>